<dbReference type="OrthoDB" id="19740at2759"/>
<dbReference type="AlphaFoldDB" id="A0A9W8E231"/>
<evidence type="ECO:0000256" key="7">
    <source>
        <dbReference type="ARBA" id="ARBA00023242"/>
    </source>
</evidence>
<evidence type="ECO:0000256" key="9">
    <source>
        <dbReference type="SAM" id="MobiDB-lite"/>
    </source>
</evidence>
<keyword evidence="6" id="KW-0804">Transcription</keyword>
<dbReference type="Proteomes" id="UP001150569">
    <property type="component" value="Unassembled WGS sequence"/>
</dbReference>
<evidence type="ECO:0000256" key="6">
    <source>
        <dbReference type="ARBA" id="ARBA00023163"/>
    </source>
</evidence>
<dbReference type="GO" id="GO:0000122">
    <property type="term" value="P:negative regulation of transcription by RNA polymerase II"/>
    <property type="evidence" value="ECO:0007669"/>
    <property type="project" value="TreeGrafter"/>
</dbReference>
<keyword evidence="7" id="KW-0539">Nucleus</keyword>
<dbReference type="InterPro" id="IPR032563">
    <property type="entry name" value="DAMP1_SANT-like"/>
</dbReference>
<comment type="caution">
    <text evidence="11">The sequence shown here is derived from an EMBL/GenBank/DDBJ whole genome shotgun (WGS) entry which is preliminary data.</text>
</comment>
<dbReference type="FunFam" id="1.10.10.60:FF:000087">
    <property type="entry name" value="DNA methyltransferase 1-associated protein 1"/>
    <property type="match status" value="1"/>
</dbReference>
<dbReference type="InterPro" id="IPR001005">
    <property type="entry name" value="SANT/Myb"/>
</dbReference>
<dbReference type="GO" id="GO:0035267">
    <property type="term" value="C:NuA4 histone acetyltransferase complex"/>
    <property type="evidence" value="ECO:0007669"/>
    <property type="project" value="InterPro"/>
</dbReference>
<evidence type="ECO:0000256" key="4">
    <source>
        <dbReference type="ARBA" id="ARBA00022853"/>
    </source>
</evidence>
<feature type="region of interest" description="Disordered" evidence="9">
    <location>
        <begin position="275"/>
        <end position="394"/>
    </location>
</feature>
<organism evidence="11 12">
    <name type="scientific">Tieghemiomyces parasiticus</name>
    <dbReference type="NCBI Taxonomy" id="78921"/>
    <lineage>
        <taxon>Eukaryota</taxon>
        <taxon>Fungi</taxon>
        <taxon>Fungi incertae sedis</taxon>
        <taxon>Zoopagomycota</taxon>
        <taxon>Kickxellomycotina</taxon>
        <taxon>Dimargaritomycetes</taxon>
        <taxon>Dimargaritales</taxon>
        <taxon>Dimargaritaceae</taxon>
        <taxon>Tieghemiomyces</taxon>
    </lineage>
</organism>
<dbReference type="GO" id="GO:0006281">
    <property type="term" value="P:DNA repair"/>
    <property type="evidence" value="ECO:0007669"/>
    <property type="project" value="InterPro"/>
</dbReference>
<comment type="function">
    <text evidence="8">Component of the SWR1 complex which mediates the ATP-dependent exchange of histone H2A for the H2A variant HZT1 leading to transcriptional regulation of selected genes by chromatin remodeling. Component of the NuA4 histone acetyltransferase complex which is involved in transcriptional activation of selected genes principally by acetylation of nucleosomal histone H4 and H2A. The NuA4 complex is also involved in DNA repair.</text>
</comment>
<feature type="compositionally biased region" description="Low complexity" evidence="9">
    <location>
        <begin position="22"/>
        <end position="32"/>
    </location>
</feature>
<dbReference type="SMART" id="SM00717">
    <property type="entry name" value="SANT"/>
    <property type="match status" value="1"/>
</dbReference>
<evidence type="ECO:0000313" key="12">
    <source>
        <dbReference type="Proteomes" id="UP001150569"/>
    </source>
</evidence>
<dbReference type="InterPro" id="IPR027109">
    <property type="entry name" value="Swc4/Dmap1"/>
</dbReference>
<comment type="similarity">
    <text evidence="2">Belongs to the SWC4 family.</text>
</comment>
<dbReference type="Gene3D" id="1.10.10.60">
    <property type="entry name" value="Homeodomain-like"/>
    <property type="match status" value="1"/>
</dbReference>
<dbReference type="GO" id="GO:0003714">
    <property type="term" value="F:transcription corepressor activity"/>
    <property type="evidence" value="ECO:0007669"/>
    <property type="project" value="TreeGrafter"/>
</dbReference>
<evidence type="ECO:0000256" key="3">
    <source>
        <dbReference type="ARBA" id="ARBA00019132"/>
    </source>
</evidence>
<dbReference type="GO" id="GO:0006338">
    <property type="term" value="P:chromatin remodeling"/>
    <property type="evidence" value="ECO:0007669"/>
    <property type="project" value="InterPro"/>
</dbReference>
<feature type="region of interest" description="Disordered" evidence="9">
    <location>
        <begin position="512"/>
        <end position="536"/>
    </location>
</feature>
<evidence type="ECO:0000256" key="2">
    <source>
        <dbReference type="ARBA" id="ARBA00006918"/>
    </source>
</evidence>
<protein>
    <recommendedName>
        <fullName evidence="3">SWR1-complex protein 4</fullName>
    </recommendedName>
</protein>
<sequence>MDVDQPADLGMGSTTDADRSRSSSPDISNCRSPAPTTPALPSVSRDLFNLIGGAPTVLIDKPPSLHAKPKASGRAMAWFNRGFTSSARDDDLVLHHWVKANDEPLDYHFAAFNQIIDVGEYTDAEYELYLRDDDWNKEETAYLWSLCRQLDLRFPVIADRYHFEDGKTRTMEDLKERFYAIQQKLLRGRHAGSLSDPTLQRDLALYDYNKDREIERKSYLEKLYGRTREQIEEEECLFLEVRRLDQNERRLTHEREALLRLLNAHETNLALRSAGGLKSRRPLAGHHPPSGLRLGSGSNLGDPGGLASPSAHHPLSSATGTTHHLDDGAYDSSGTLPSPVDGSLSVKTKKRKLLKKNGAEANDSRVDTSRSVSPSRVGFYPGGATPTSSIADDHSDLGLASPGPFTSSASAAQGLATTTSALVSRIPSHDRTAPGAFIRSTRIAPVKLSMSQKVLAYLEELNIPPRPVMATGPVCAEFDRLQANILVALELKKQVDKADHDVRMATNRKAHLLGRSPPPQLHHHTGSAPPGSDDFP</sequence>
<dbReference type="EMBL" id="JANBPT010000068">
    <property type="protein sequence ID" value="KAJ1928565.1"/>
    <property type="molecule type" value="Genomic_DNA"/>
</dbReference>
<evidence type="ECO:0000256" key="5">
    <source>
        <dbReference type="ARBA" id="ARBA00023015"/>
    </source>
</evidence>
<accession>A0A9W8E231</accession>
<feature type="domain" description="Myb-like" evidence="10">
    <location>
        <begin position="131"/>
        <end position="184"/>
    </location>
</feature>
<dbReference type="PANTHER" id="PTHR12855">
    <property type="entry name" value="DNA METHYLTRANSFERASE 1-ASSOCIATED PROTEIN 1 FAMILY MEMBER"/>
    <property type="match status" value="1"/>
</dbReference>
<proteinExistence type="inferred from homology"/>
<name>A0A9W8E231_9FUNG</name>
<evidence type="ECO:0000256" key="1">
    <source>
        <dbReference type="ARBA" id="ARBA00004123"/>
    </source>
</evidence>
<feature type="region of interest" description="Disordered" evidence="9">
    <location>
        <begin position="1"/>
        <end position="41"/>
    </location>
</feature>
<reference evidence="11" key="1">
    <citation type="submission" date="2022-07" db="EMBL/GenBank/DDBJ databases">
        <title>Phylogenomic reconstructions and comparative analyses of Kickxellomycotina fungi.</title>
        <authorList>
            <person name="Reynolds N.K."/>
            <person name="Stajich J.E."/>
            <person name="Barry K."/>
            <person name="Grigoriev I.V."/>
            <person name="Crous P."/>
            <person name="Smith M.E."/>
        </authorList>
    </citation>
    <scope>NUCLEOTIDE SEQUENCE</scope>
    <source>
        <strain evidence="11">RSA 861</strain>
    </source>
</reference>
<evidence type="ECO:0000313" key="11">
    <source>
        <dbReference type="EMBL" id="KAJ1928565.1"/>
    </source>
</evidence>
<keyword evidence="4" id="KW-0156">Chromatin regulator</keyword>
<dbReference type="GO" id="GO:0000812">
    <property type="term" value="C:Swr1 complex"/>
    <property type="evidence" value="ECO:0007669"/>
    <property type="project" value="TreeGrafter"/>
</dbReference>
<keyword evidence="12" id="KW-1185">Reference proteome</keyword>
<evidence type="ECO:0000256" key="8">
    <source>
        <dbReference type="ARBA" id="ARBA00025264"/>
    </source>
</evidence>
<comment type="subcellular location">
    <subcellularLocation>
        <location evidence="1">Nucleus</location>
    </subcellularLocation>
</comment>
<keyword evidence="5" id="KW-0805">Transcription regulation</keyword>
<dbReference type="Pfam" id="PF16282">
    <property type="entry name" value="SANT_DAMP1_like"/>
    <property type="match status" value="1"/>
</dbReference>
<feature type="compositionally biased region" description="Low complexity" evidence="9">
    <location>
        <begin position="290"/>
        <end position="318"/>
    </location>
</feature>
<evidence type="ECO:0000259" key="10">
    <source>
        <dbReference type="SMART" id="SM00717"/>
    </source>
</evidence>
<dbReference type="PANTHER" id="PTHR12855:SF10">
    <property type="entry name" value="DNA METHYLTRANSFERASE 1-ASSOCIATED PROTEIN 1"/>
    <property type="match status" value="1"/>
</dbReference>
<gene>
    <name evidence="11" type="primary">SWC4_1</name>
    <name evidence="11" type="ORF">IWQ60_001940</name>
</gene>